<protein>
    <recommendedName>
        <fullName evidence="2">HTH lysR-type domain-containing protein</fullName>
    </recommendedName>
</protein>
<dbReference type="InterPro" id="IPR000847">
    <property type="entry name" value="LysR_HTH_N"/>
</dbReference>
<dbReference type="Gene3D" id="1.10.10.10">
    <property type="entry name" value="Winged helix-like DNA-binding domain superfamily/Winged helix DNA-binding domain"/>
    <property type="match status" value="1"/>
</dbReference>
<dbReference type="AlphaFoldDB" id="A0A2P7TXZ7"/>
<evidence type="ECO:0000313" key="3">
    <source>
        <dbReference type="EMBL" id="PSJ79602.1"/>
    </source>
</evidence>
<name>A0A2P7TXZ7_9NEIS</name>
<reference evidence="3 4" key="1">
    <citation type="submission" date="2018-03" db="EMBL/GenBank/DDBJ databases">
        <title>Neisseria weixii sp. nov., isolated from the intestinal contents of Tibetan Plateau pika (Ochotona curzoniae) in Yushu, Qinghai Province, China.</title>
        <authorList>
            <person name="Gui Z."/>
        </authorList>
    </citation>
    <scope>NUCLEOTIDE SEQUENCE [LARGE SCALE GENOMIC DNA]</scope>
    <source>
        <strain evidence="3 4">ATCC 51483</strain>
    </source>
</reference>
<evidence type="ECO:0000259" key="2">
    <source>
        <dbReference type="PROSITE" id="PS50931"/>
    </source>
</evidence>
<dbReference type="PANTHER" id="PTHR30537">
    <property type="entry name" value="HTH-TYPE TRANSCRIPTIONAL REGULATOR"/>
    <property type="match status" value="1"/>
</dbReference>
<dbReference type="Pfam" id="PF00126">
    <property type="entry name" value="HTH_1"/>
    <property type="match status" value="1"/>
</dbReference>
<comment type="similarity">
    <text evidence="1">Belongs to the LysR transcriptional regulatory family.</text>
</comment>
<sequence length="81" mass="8502">MSFIFHIIGNRTAKSATPISAGTSLKAFVHVVQAGSFSAAGQKSGVLITTIGRKTKELEQQLGVQLLGRFTQGVSLTVQGQ</sequence>
<dbReference type="InterPro" id="IPR036388">
    <property type="entry name" value="WH-like_DNA-bd_sf"/>
</dbReference>
<proteinExistence type="inferred from homology"/>
<gene>
    <name evidence="3" type="ORF">C7N83_11240</name>
</gene>
<dbReference type="InterPro" id="IPR058163">
    <property type="entry name" value="LysR-type_TF_proteobact-type"/>
</dbReference>
<accession>A0A2P7TXZ7</accession>
<dbReference type="PANTHER" id="PTHR30537:SF5">
    <property type="entry name" value="HTH-TYPE TRANSCRIPTIONAL ACTIVATOR TTDR-RELATED"/>
    <property type="match status" value="1"/>
</dbReference>
<dbReference type="SUPFAM" id="SSF46785">
    <property type="entry name" value="Winged helix' DNA-binding domain"/>
    <property type="match status" value="1"/>
</dbReference>
<dbReference type="GO" id="GO:0003700">
    <property type="term" value="F:DNA-binding transcription factor activity"/>
    <property type="evidence" value="ECO:0007669"/>
    <property type="project" value="InterPro"/>
</dbReference>
<dbReference type="Proteomes" id="UP000241868">
    <property type="component" value="Unassembled WGS sequence"/>
</dbReference>
<organism evidence="3 4">
    <name type="scientific">Neisseria iguanae</name>
    <dbReference type="NCBI Taxonomy" id="90242"/>
    <lineage>
        <taxon>Bacteria</taxon>
        <taxon>Pseudomonadati</taxon>
        <taxon>Pseudomonadota</taxon>
        <taxon>Betaproteobacteria</taxon>
        <taxon>Neisseriales</taxon>
        <taxon>Neisseriaceae</taxon>
        <taxon>Neisseria</taxon>
    </lineage>
</organism>
<dbReference type="EMBL" id="PXYY01000089">
    <property type="protein sequence ID" value="PSJ79602.1"/>
    <property type="molecule type" value="Genomic_DNA"/>
</dbReference>
<dbReference type="InterPro" id="IPR036390">
    <property type="entry name" value="WH_DNA-bd_sf"/>
</dbReference>
<comment type="caution">
    <text evidence="3">The sequence shown here is derived from an EMBL/GenBank/DDBJ whole genome shotgun (WGS) entry which is preliminary data.</text>
</comment>
<keyword evidence="4" id="KW-1185">Reference proteome</keyword>
<feature type="domain" description="HTH lysR-type" evidence="2">
    <location>
        <begin position="25"/>
        <end position="77"/>
    </location>
</feature>
<dbReference type="PROSITE" id="PS50931">
    <property type="entry name" value="HTH_LYSR"/>
    <property type="match status" value="1"/>
</dbReference>
<evidence type="ECO:0000313" key="4">
    <source>
        <dbReference type="Proteomes" id="UP000241868"/>
    </source>
</evidence>
<evidence type="ECO:0000256" key="1">
    <source>
        <dbReference type="ARBA" id="ARBA00009437"/>
    </source>
</evidence>